<sequence length="236" mass="26579">MTKLNKVLSLLILVTLAVSCGKSSNDNFTLKGSIKGLKKGVVYLQKDGDSSIVDLDSMTITGQSEFTLHTNIDEPIILYLKLFKNDGEEHYIPFFADKGVTEITTTLKSFSYDSEIKGSKQQELLEEYLGVMSKYNNRNLDIIEASFMAQQKNDSISLDSLNNLADHIIKRKYAYTIQYAMNNKDNEIAPYLALYEARNANPVYIDSIYNNLTPEVKNSLYGKKLGEVIANRNSDN</sequence>
<accession>A0A1G8H210</accession>
<dbReference type="AlphaFoldDB" id="A0A1G8H210"/>
<proteinExistence type="predicted"/>
<feature type="chain" id="PRO_5011695664" description="DUF4369 domain-containing protein" evidence="1">
    <location>
        <begin position="20"/>
        <end position="236"/>
    </location>
</feature>
<protein>
    <recommendedName>
        <fullName evidence="2">DUF4369 domain-containing protein</fullName>
    </recommendedName>
</protein>
<dbReference type="RefSeq" id="WP_092469086.1">
    <property type="nucleotide sequence ID" value="NZ_FNCZ01000006.1"/>
</dbReference>
<keyword evidence="1" id="KW-0732">Signal</keyword>
<feature type="signal peptide" evidence="1">
    <location>
        <begin position="1"/>
        <end position="19"/>
    </location>
</feature>
<dbReference type="STRING" id="262004.SAMN04489796_106106"/>
<evidence type="ECO:0000259" key="2">
    <source>
        <dbReference type="Pfam" id="PF14289"/>
    </source>
</evidence>
<evidence type="ECO:0000256" key="1">
    <source>
        <dbReference type="SAM" id="SignalP"/>
    </source>
</evidence>
<reference evidence="4" key="1">
    <citation type="submission" date="2016-10" db="EMBL/GenBank/DDBJ databases">
        <authorList>
            <person name="Varghese N."/>
            <person name="Submissions S."/>
        </authorList>
    </citation>
    <scope>NUCLEOTIDE SEQUENCE [LARGE SCALE GENOMIC DNA]</scope>
    <source>
        <strain evidence="4">DSM 15363</strain>
    </source>
</reference>
<name>A0A1G8H210_9FLAO</name>
<feature type="domain" description="DUF4369" evidence="2">
    <location>
        <begin position="28"/>
        <end position="125"/>
    </location>
</feature>
<dbReference type="InterPro" id="IPR025380">
    <property type="entry name" value="DUF4369"/>
</dbReference>
<keyword evidence="4" id="KW-1185">Reference proteome</keyword>
<dbReference type="Pfam" id="PF14289">
    <property type="entry name" value="DUF4369"/>
    <property type="match status" value="1"/>
</dbReference>
<evidence type="ECO:0000313" key="3">
    <source>
        <dbReference type="EMBL" id="SDI00688.1"/>
    </source>
</evidence>
<dbReference type="EMBL" id="FNCZ01000006">
    <property type="protein sequence ID" value="SDI00688.1"/>
    <property type="molecule type" value="Genomic_DNA"/>
</dbReference>
<gene>
    <name evidence="3" type="ORF">SAMN04489796_106106</name>
</gene>
<dbReference type="OrthoDB" id="1143206at2"/>
<evidence type="ECO:0000313" key="4">
    <source>
        <dbReference type="Proteomes" id="UP000199492"/>
    </source>
</evidence>
<organism evidence="3 4">
    <name type="scientific">Winogradskyella thalassocola</name>
    <dbReference type="NCBI Taxonomy" id="262004"/>
    <lineage>
        <taxon>Bacteria</taxon>
        <taxon>Pseudomonadati</taxon>
        <taxon>Bacteroidota</taxon>
        <taxon>Flavobacteriia</taxon>
        <taxon>Flavobacteriales</taxon>
        <taxon>Flavobacteriaceae</taxon>
        <taxon>Winogradskyella</taxon>
    </lineage>
</organism>
<dbReference type="Proteomes" id="UP000199492">
    <property type="component" value="Unassembled WGS sequence"/>
</dbReference>
<dbReference type="PROSITE" id="PS51257">
    <property type="entry name" value="PROKAR_LIPOPROTEIN"/>
    <property type="match status" value="1"/>
</dbReference>